<dbReference type="EMBL" id="FNPI01000001">
    <property type="protein sequence ID" value="SDY23313.1"/>
    <property type="molecule type" value="Genomic_DNA"/>
</dbReference>
<evidence type="ECO:0000313" key="1">
    <source>
        <dbReference type="EMBL" id="SDY23313.1"/>
    </source>
</evidence>
<dbReference type="InterPro" id="IPR016024">
    <property type="entry name" value="ARM-type_fold"/>
</dbReference>
<proteinExistence type="predicted"/>
<sequence length="213" mass="25137">MNRSGLINKIADKHVNIAYFAETVRNDENIRAEVIRQLLTNNNIMVYYHCYYIISRASEEEPELFYEYWDDFAALLDHHNSYHRDIGLTLIANLTKIDEKDLFSGLYDKYIQHFNDAKFMTAQCFLQNIKKIVMHKKQYIEDIVKLLVEADNRCHYPKKQKELLKSDIIDVFAVVYRCTINKGIVEEFITAQRNSLSPKTRKKAKSLINKYGL</sequence>
<keyword evidence="2" id="KW-1185">Reference proteome</keyword>
<dbReference type="Proteomes" id="UP000198935">
    <property type="component" value="Unassembled WGS sequence"/>
</dbReference>
<organism evidence="1 2">
    <name type="scientific">Evansella caseinilytica</name>
    <dbReference type="NCBI Taxonomy" id="1503961"/>
    <lineage>
        <taxon>Bacteria</taxon>
        <taxon>Bacillati</taxon>
        <taxon>Bacillota</taxon>
        <taxon>Bacilli</taxon>
        <taxon>Bacillales</taxon>
        <taxon>Bacillaceae</taxon>
        <taxon>Evansella</taxon>
    </lineage>
</organism>
<reference evidence="2" key="1">
    <citation type="submission" date="2016-10" db="EMBL/GenBank/DDBJ databases">
        <authorList>
            <person name="Varghese N."/>
            <person name="Submissions S."/>
        </authorList>
    </citation>
    <scope>NUCLEOTIDE SEQUENCE [LARGE SCALE GENOMIC DNA]</scope>
    <source>
        <strain evidence="2">SP</strain>
    </source>
</reference>
<gene>
    <name evidence="1" type="ORF">SAMN05421736_101732</name>
</gene>
<accession>A0A1H3I6I2</accession>
<dbReference type="STRING" id="1503961.SAMN05421736_101732"/>
<protein>
    <submittedName>
        <fullName evidence="1">Uncharacterized protein</fullName>
    </submittedName>
</protein>
<dbReference type="OrthoDB" id="5510862at2"/>
<name>A0A1H3I6I2_9BACI</name>
<dbReference type="AlphaFoldDB" id="A0A1H3I6I2"/>
<dbReference type="SUPFAM" id="SSF48371">
    <property type="entry name" value="ARM repeat"/>
    <property type="match status" value="1"/>
</dbReference>
<evidence type="ECO:0000313" key="2">
    <source>
        <dbReference type="Proteomes" id="UP000198935"/>
    </source>
</evidence>